<dbReference type="GO" id="GO:0003677">
    <property type="term" value="F:DNA binding"/>
    <property type="evidence" value="ECO:0007669"/>
    <property type="project" value="InterPro"/>
</dbReference>
<comment type="caution">
    <text evidence="4">The sequence shown here is derived from an EMBL/GenBank/DDBJ whole genome shotgun (WGS) entry which is preliminary data.</text>
</comment>
<dbReference type="Proteomes" id="UP000189739">
    <property type="component" value="Unassembled WGS sequence"/>
</dbReference>
<evidence type="ECO:0000259" key="3">
    <source>
        <dbReference type="Pfam" id="PF02371"/>
    </source>
</evidence>
<dbReference type="AlphaFoldDB" id="A0A1S9PB91"/>
<feature type="domain" description="Transposase IS110-like N-terminal" evidence="2">
    <location>
        <begin position="7"/>
        <end position="172"/>
    </location>
</feature>
<feature type="region of interest" description="Disordered" evidence="1">
    <location>
        <begin position="401"/>
        <end position="456"/>
    </location>
</feature>
<accession>A0A1S9PB91</accession>
<dbReference type="EMBL" id="MBTF01000034">
    <property type="protein sequence ID" value="OOQ58244.1"/>
    <property type="molecule type" value="Genomic_DNA"/>
</dbReference>
<dbReference type="NCBIfam" id="NF033542">
    <property type="entry name" value="transpos_IS110"/>
    <property type="match status" value="1"/>
</dbReference>
<dbReference type="GO" id="GO:0006313">
    <property type="term" value="P:DNA transposition"/>
    <property type="evidence" value="ECO:0007669"/>
    <property type="project" value="InterPro"/>
</dbReference>
<evidence type="ECO:0000313" key="4">
    <source>
        <dbReference type="EMBL" id="OOQ58244.1"/>
    </source>
</evidence>
<feature type="domain" description="Transposase IS116/IS110/IS902 C-terminal" evidence="3">
    <location>
        <begin position="273"/>
        <end position="357"/>
    </location>
</feature>
<name>A0A1S9PB91_9SPHI</name>
<evidence type="ECO:0000256" key="1">
    <source>
        <dbReference type="SAM" id="MobiDB-lite"/>
    </source>
</evidence>
<dbReference type="InterPro" id="IPR047650">
    <property type="entry name" value="Transpos_IS110"/>
</dbReference>
<dbReference type="RefSeq" id="WP_078349989.1">
    <property type="nucleotide sequence ID" value="NZ_MBTF01000034.1"/>
</dbReference>
<reference evidence="4 5" key="1">
    <citation type="submission" date="2016-07" db="EMBL/GenBank/DDBJ databases">
        <title>Genomic analysis of zinc-resistant bacterium Mucilaginibacter pedocola TBZ30.</title>
        <authorList>
            <person name="Huang J."/>
            <person name="Tang J."/>
        </authorList>
    </citation>
    <scope>NUCLEOTIDE SEQUENCE [LARGE SCALE GENOMIC DNA]</scope>
    <source>
        <strain evidence="4 5">TBZ30</strain>
    </source>
</reference>
<dbReference type="InterPro" id="IPR003346">
    <property type="entry name" value="Transposase_20"/>
</dbReference>
<proteinExistence type="predicted"/>
<dbReference type="InterPro" id="IPR002525">
    <property type="entry name" value="Transp_IS110-like_N"/>
</dbReference>
<dbReference type="STRING" id="1792845.BC343_11420"/>
<sequence length="456" mass="51080">MNKKGYLGIDVSKGYSDFLLLDESKSAIEEGFQLHDNKHGREKLRELIEGWQQQGLEELFCGVESTGGYENNWYSCLKALKKSSVYVCRINPKGVKSVSDASLKRTITDAVSAENIAVYMLSFPEKLDYGIHLEETGTAFKEGRQHLTCIRMHQKQKVQLSNQLEKLLYQYFGEVLVYCRNGIPAWLLTMLSKYPTAAMAIKAGAVKLAMIKSISKAKADAIIGKAKNNVQDVSPQVAHLIQFTAKEILHKEGVVKDEKEYLASLHADTPEVALLKTIPGLGQSSAVTVALEIEDISKFASAKKLGAFFGVHPTFKQSGDEVWGNHMSKKGRGEIRAVLYMASLSAIRYNPILKQVYVNARVKGMKHYPAMGVVMHKFLRIIYGVLKNKTAFNPQVDELNQQKAAGKQQEKEQQDKAEKKINKQKKHRFQEATSDAPISRRKEQKIRKQIASQASS</sequence>
<evidence type="ECO:0000259" key="2">
    <source>
        <dbReference type="Pfam" id="PF01548"/>
    </source>
</evidence>
<dbReference type="PANTHER" id="PTHR33055:SF15">
    <property type="entry name" value="TRANSPOSASE-RELATED"/>
    <property type="match status" value="1"/>
</dbReference>
<dbReference type="PANTHER" id="PTHR33055">
    <property type="entry name" value="TRANSPOSASE FOR INSERTION SEQUENCE ELEMENT IS1111A"/>
    <property type="match status" value="1"/>
</dbReference>
<organism evidence="4 5">
    <name type="scientific">Mucilaginibacter pedocola</name>
    <dbReference type="NCBI Taxonomy" id="1792845"/>
    <lineage>
        <taxon>Bacteria</taxon>
        <taxon>Pseudomonadati</taxon>
        <taxon>Bacteroidota</taxon>
        <taxon>Sphingobacteriia</taxon>
        <taxon>Sphingobacteriales</taxon>
        <taxon>Sphingobacteriaceae</taxon>
        <taxon>Mucilaginibacter</taxon>
    </lineage>
</organism>
<evidence type="ECO:0000313" key="5">
    <source>
        <dbReference type="Proteomes" id="UP000189739"/>
    </source>
</evidence>
<dbReference type="OrthoDB" id="964423at2"/>
<gene>
    <name evidence="4" type="ORF">BC343_11420</name>
</gene>
<keyword evidence="5" id="KW-1185">Reference proteome</keyword>
<dbReference type="GO" id="GO:0004803">
    <property type="term" value="F:transposase activity"/>
    <property type="evidence" value="ECO:0007669"/>
    <property type="project" value="InterPro"/>
</dbReference>
<dbReference type="Pfam" id="PF01548">
    <property type="entry name" value="DEDD_Tnp_IS110"/>
    <property type="match status" value="1"/>
</dbReference>
<feature type="compositionally biased region" description="Basic and acidic residues" evidence="1">
    <location>
        <begin position="408"/>
        <end position="421"/>
    </location>
</feature>
<protein>
    <submittedName>
        <fullName evidence="4">Uncharacterized protein</fullName>
    </submittedName>
</protein>
<dbReference type="Pfam" id="PF02371">
    <property type="entry name" value="Transposase_20"/>
    <property type="match status" value="1"/>
</dbReference>